<dbReference type="PANTHER" id="PTHR33453:SF9">
    <property type="entry name" value="ALBUMIN B-32"/>
    <property type="match status" value="1"/>
</dbReference>
<dbReference type="InterPro" id="IPR001574">
    <property type="entry name" value="Ribosome_inactivat_prot"/>
</dbReference>
<evidence type="ECO:0000256" key="8">
    <source>
        <dbReference type="RuleBase" id="RU004915"/>
    </source>
</evidence>
<accession>A0A328DID3</accession>
<keyword evidence="4 8" id="KW-0800">Toxin</keyword>
<dbReference type="SUPFAM" id="SSF56371">
    <property type="entry name" value="Ribosome inactivating proteins (RIP)"/>
    <property type="match status" value="1"/>
</dbReference>
<protein>
    <recommendedName>
        <fullName evidence="3 8">rRNA N-glycosylase</fullName>
        <ecNumber evidence="3 8">3.2.2.22</ecNumber>
    </recommendedName>
</protein>
<keyword evidence="6 8" id="KW-0611">Plant defense</keyword>
<evidence type="ECO:0000313" key="10">
    <source>
        <dbReference type="Proteomes" id="UP000249390"/>
    </source>
</evidence>
<keyword evidence="10" id="KW-1185">Reference proteome</keyword>
<gene>
    <name evidence="9" type="ORF">DM860_014694</name>
</gene>
<proteinExistence type="inferred from homology"/>
<dbReference type="PANTHER" id="PTHR33453">
    <property type="match status" value="1"/>
</dbReference>
<dbReference type="InterPro" id="IPR036041">
    <property type="entry name" value="Ribosome-inact_prot_sf"/>
</dbReference>
<dbReference type="InterPro" id="IPR016138">
    <property type="entry name" value="Ribosome_inactivat_prot_sub1"/>
</dbReference>
<comment type="caution">
    <text evidence="9">The sequence shown here is derived from an EMBL/GenBank/DDBJ whole genome shotgun (WGS) entry which is preliminary data.</text>
</comment>
<dbReference type="Proteomes" id="UP000249390">
    <property type="component" value="Unassembled WGS sequence"/>
</dbReference>
<dbReference type="Pfam" id="PF00161">
    <property type="entry name" value="RIP"/>
    <property type="match status" value="1"/>
</dbReference>
<keyword evidence="7 8" id="KW-0652">Protein synthesis inhibitor</keyword>
<comment type="catalytic activity">
    <reaction evidence="1 8">
        <text>Endohydrolysis of the N-glycosidic bond at one specific adenosine on the 28S rRNA.</text>
        <dbReference type="EC" id="3.2.2.22"/>
    </reaction>
</comment>
<dbReference type="EMBL" id="NQVE01000135">
    <property type="protein sequence ID" value="RAL45284.1"/>
    <property type="molecule type" value="Genomic_DNA"/>
</dbReference>
<evidence type="ECO:0000256" key="4">
    <source>
        <dbReference type="ARBA" id="ARBA00022656"/>
    </source>
</evidence>
<evidence type="ECO:0000256" key="5">
    <source>
        <dbReference type="ARBA" id="ARBA00022801"/>
    </source>
</evidence>
<dbReference type="GO" id="GO:0030598">
    <property type="term" value="F:rRNA N-glycosylase activity"/>
    <property type="evidence" value="ECO:0007669"/>
    <property type="project" value="UniProtKB-EC"/>
</dbReference>
<evidence type="ECO:0000256" key="3">
    <source>
        <dbReference type="ARBA" id="ARBA00012001"/>
    </source>
</evidence>
<evidence type="ECO:0000313" key="9">
    <source>
        <dbReference type="EMBL" id="RAL45284.1"/>
    </source>
</evidence>
<organism evidence="9 10">
    <name type="scientific">Cuscuta australis</name>
    <dbReference type="NCBI Taxonomy" id="267555"/>
    <lineage>
        <taxon>Eukaryota</taxon>
        <taxon>Viridiplantae</taxon>
        <taxon>Streptophyta</taxon>
        <taxon>Embryophyta</taxon>
        <taxon>Tracheophyta</taxon>
        <taxon>Spermatophyta</taxon>
        <taxon>Magnoliopsida</taxon>
        <taxon>eudicotyledons</taxon>
        <taxon>Gunneridae</taxon>
        <taxon>Pentapetalae</taxon>
        <taxon>asterids</taxon>
        <taxon>lamiids</taxon>
        <taxon>Solanales</taxon>
        <taxon>Convolvulaceae</taxon>
        <taxon>Cuscuteae</taxon>
        <taxon>Cuscuta</taxon>
        <taxon>Cuscuta subgen. Grammica</taxon>
        <taxon>Cuscuta sect. Cleistogrammica</taxon>
    </lineage>
</organism>
<dbReference type="Gene3D" id="3.40.420.10">
    <property type="entry name" value="Ricin (A subunit), domain 1"/>
    <property type="match status" value="1"/>
</dbReference>
<evidence type="ECO:0000256" key="2">
    <source>
        <dbReference type="ARBA" id="ARBA00008544"/>
    </source>
</evidence>
<name>A0A328DID3_9ASTE</name>
<dbReference type="GO" id="GO:0017148">
    <property type="term" value="P:negative regulation of translation"/>
    <property type="evidence" value="ECO:0007669"/>
    <property type="project" value="UniProtKB-KW"/>
</dbReference>
<dbReference type="AlphaFoldDB" id="A0A328DID3"/>
<sequence length="343" mass="39180">MAHEDKNTGTKDLDFSNVIDADTFVDFIKDARILLATPSSLQGIYTVSEKDKGNLHFVNLQYQGSLLQLAMRVNDLYLIGFKCEKGWLELKEKGHTPETKNSIKNGEIIDVYMDYTELRRLSPKTLLGGPEYITRAMNVLRKVNPNQVGTLKEEIAQELLTIITTFIESLRFNHILEYVAGHFSPGRSIASAPEWILKLVRDWGKLSHLVLKYKDSMEKEVITELVTSNVSVYDNQQKREINLMRADEDQQWALLKSRERMIPRELKRYHKSLLDSLRVSAIQQANGVVVKTAVKKKINVKNFQFALSSRCHLLAIIAGIGRQSVNHRGLDESLWLYISTAFS</sequence>
<keyword evidence="5 8" id="KW-0378">Hydrolase</keyword>
<evidence type="ECO:0000256" key="7">
    <source>
        <dbReference type="ARBA" id="ARBA00023193"/>
    </source>
</evidence>
<comment type="similarity">
    <text evidence="2">Belongs to the ribosome-inactivating protein family. Type 1 RIP subfamily.</text>
</comment>
<dbReference type="PRINTS" id="PR00396">
    <property type="entry name" value="SHIGARICIN"/>
</dbReference>
<evidence type="ECO:0000256" key="6">
    <source>
        <dbReference type="ARBA" id="ARBA00022821"/>
    </source>
</evidence>
<evidence type="ECO:0000256" key="1">
    <source>
        <dbReference type="ARBA" id="ARBA00000237"/>
    </source>
</evidence>
<dbReference type="InterPro" id="IPR017989">
    <property type="entry name" value="Ribosome_inactivat_1/2"/>
</dbReference>
<dbReference type="GO" id="GO:0090729">
    <property type="term" value="F:toxin activity"/>
    <property type="evidence" value="ECO:0007669"/>
    <property type="project" value="UniProtKB-KW"/>
</dbReference>
<dbReference type="GO" id="GO:0006952">
    <property type="term" value="P:defense response"/>
    <property type="evidence" value="ECO:0007669"/>
    <property type="project" value="UniProtKB-KW"/>
</dbReference>
<dbReference type="EC" id="3.2.2.22" evidence="3 8"/>
<reference evidence="9 10" key="1">
    <citation type="submission" date="2018-06" db="EMBL/GenBank/DDBJ databases">
        <title>The Genome of Cuscuta australis (Dodder) Provides Insight into the Evolution of Plant Parasitism.</title>
        <authorList>
            <person name="Liu H."/>
        </authorList>
    </citation>
    <scope>NUCLEOTIDE SEQUENCE [LARGE SCALE GENOMIC DNA]</scope>
    <source>
        <strain evidence="10">cv. Yunnan</strain>
        <tissue evidence="9">Vines</tissue>
    </source>
</reference>